<dbReference type="CDD" id="cd04322">
    <property type="entry name" value="LysRS_N"/>
    <property type="match status" value="1"/>
</dbReference>
<evidence type="ECO:0000256" key="7">
    <source>
        <dbReference type="ARBA" id="ARBA00022917"/>
    </source>
</evidence>
<feature type="compositionally biased region" description="Polar residues" evidence="12">
    <location>
        <begin position="1024"/>
        <end position="1047"/>
    </location>
</feature>
<dbReference type="InterPro" id="IPR002313">
    <property type="entry name" value="Lys-tRNA-ligase_II"/>
</dbReference>
<accession>A0A2G7G9F3</accession>
<keyword evidence="4 14" id="KW-0436">Ligase</keyword>
<feature type="region of interest" description="Disordered" evidence="12">
    <location>
        <begin position="1"/>
        <end position="73"/>
    </location>
</feature>
<keyword evidence="5" id="KW-0547">Nucleotide-binding</keyword>
<proteinExistence type="inferred from homology"/>
<reference evidence="14 15" key="1">
    <citation type="submission" date="2017-05" db="EMBL/GenBank/DDBJ databases">
        <title>Genome sequence for an aflatoxigenic pathogen of Argentinian peanut, Aspergillus arachidicola.</title>
        <authorList>
            <person name="Moore G."/>
            <person name="Beltz S.B."/>
            <person name="Mack B.M."/>
        </authorList>
    </citation>
    <scope>NUCLEOTIDE SEQUENCE [LARGE SCALE GENOMIC DNA]</scope>
    <source>
        <strain evidence="14 15">CBS 117610</strain>
    </source>
</reference>
<dbReference type="GO" id="GO:0000049">
    <property type="term" value="F:tRNA binding"/>
    <property type="evidence" value="ECO:0007669"/>
    <property type="project" value="TreeGrafter"/>
</dbReference>
<dbReference type="STRING" id="656916.A0A2G7G9F3"/>
<dbReference type="InterPro" id="IPR004364">
    <property type="entry name" value="Aa-tRNA-synt_II"/>
</dbReference>
<evidence type="ECO:0000256" key="12">
    <source>
        <dbReference type="SAM" id="MobiDB-lite"/>
    </source>
</evidence>
<feature type="compositionally biased region" description="Basic and acidic residues" evidence="12">
    <location>
        <begin position="23"/>
        <end position="50"/>
    </location>
</feature>
<dbReference type="FunFam" id="3.30.930.10:FF:000044">
    <property type="entry name" value="Lysine--tRNA ligase"/>
    <property type="match status" value="1"/>
</dbReference>
<dbReference type="Gene3D" id="2.40.50.140">
    <property type="entry name" value="Nucleic acid-binding proteins"/>
    <property type="match status" value="1"/>
</dbReference>
<dbReference type="HAMAP" id="MF_00252">
    <property type="entry name" value="Lys_tRNA_synth_class2"/>
    <property type="match status" value="1"/>
</dbReference>
<feature type="region of interest" description="Disordered" evidence="12">
    <location>
        <begin position="789"/>
        <end position="834"/>
    </location>
</feature>
<dbReference type="Gene3D" id="3.30.930.10">
    <property type="entry name" value="Bira Bifunctional Protein, Domain 2"/>
    <property type="match status" value="1"/>
</dbReference>
<evidence type="ECO:0000256" key="9">
    <source>
        <dbReference type="ARBA" id="ARBA00030563"/>
    </source>
</evidence>
<sequence length="1101" mass="124983">MSEANAVKEAEASMANLLLDEVTGEKVSKSELKRRQKLREKEAKKKEKEAAAPPKPAKKTSAEEDEANLTPNQYFEIRSKRINKLRETKQPDPYPHKFQVTDDLRQFLKDYDHLGKGDQLPDKTVRIAGRIYTKRSSGAKLIFYDIRAEGVKVQVVCQAQNAAGDVSFEAQHEHLRRGDVVGIVGFPGRSNPKNRPDGELSIFASEIVLLAPCLHAIPSEHYGFQDKEQRFRQRYLDLIMNDRSRNVFVTRSKIVSYIRNFFDTRDFVEVETPMMNAIAGGATAKPFVTHHNDLDMNLFMRVAPELYLKMLIVGGLERVYEMGRQFRNEGIDLTHNPEFTTCEFYWAYADVYDVMNLTEELVSGLVKHVTGGYETVFHTQTGEEYNVNWKAPWRRVEMIPALEEATGEKFPPGDQLHTAETGEFLKKVLKKTGVECSPPLTNARMLDKLVGEFIEETCVNPTFITGHPQMMSPLAKYHRQNVGLCERFEAFVCKKEIVNAYTELNDPFDQRLRFEEQARQKDQGDDEAQLIDENFCTSLEYGLPPTGGWGMGIDRLVMFLTDNYSIKEVLAFPFMKEDKSAAETKSAARWLVLSPSRRKEFTTVSDTFIIMIDKDETGDNTDPFRQLRYLPPPQTSQYHQTSQHLFHPQPIRPTVGPACLRQSRDPNGAIDSFSLRESLFGQGELSPGVRHFTLESQNIHRTTPRFPPEYVNWRFGDPIPSSWRFTVTPRAVNSPRPEQHCILMPDIETPESYERCRDISLSSLLCPQPDRTVLEHAAILHNMRNSEPEFVTAGNPKISSRPGSAREDTLMDCGDPHEQSSPRETTVPETTNAPDDMFPFPMPVMGKEVILCEFEELATHTAKCDICNKRNYSGMSRCLTCGWQTCNPCTIARGYFRTHHVNGNIHTGPTSQNNLDAAAEEISKAKKKSSPPKRKKGPMNARKSKKGHPAKNKTPKKVPRTPSKSSLVSNKVDADQEASAEEISDTENRIKQGDQDAWDVDSILDDDATEYLPENDQLGEEKASTWSPLNTPLSQGSLHNRNLQQTQRGHEIRRQKNIRGQKVKTTRETDADTTPTRLKASGQRTKAQAYCRKQPGRYSRL</sequence>
<evidence type="ECO:0000313" key="14">
    <source>
        <dbReference type="EMBL" id="PIG89473.1"/>
    </source>
</evidence>
<feature type="compositionally biased region" description="Polar residues" evidence="12">
    <location>
        <begin position="822"/>
        <end position="833"/>
    </location>
</feature>
<evidence type="ECO:0000313" key="15">
    <source>
        <dbReference type="Proteomes" id="UP000231358"/>
    </source>
</evidence>
<feature type="compositionally biased region" description="Acidic residues" evidence="12">
    <location>
        <begin position="996"/>
        <end position="1009"/>
    </location>
</feature>
<keyword evidence="7" id="KW-0648">Protein biosynthesis</keyword>
<dbReference type="GO" id="GO:0005524">
    <property type="term" value="F:ATP binding"/>
    <property type="evidence" value="ECO:0007669"/>
    <property type="project" value="UniProtKB-KW"/>
</dbReference>
<dbReference type="PRINTS" id="PR00982">
    <property type="entry name" value="TRNASYNTHLYS"/>
</dbReference>
<dbReference type="Proteomes" id="UP000231358">
    <property type="component" value="Unassembled WGS sequence"/>
</dbReference>
<dbReference type="SUPFAM" id="SSF55681">
    <property type="entry name" value="Class II aaRS and biotin synthetases"/>
    <property type="match status" value="1"/>
</dbReference>
<dbReference type="GO" id="GO:0005829">
    <property type="term" value="C:cytosol"/>
    <property type="evidence" value="ECO:0007669"/>
    <property type="project" value="TreeGrafter"/>
</dbReference>
<dbReference type="GO" id="GO:0004824">
    <property type="term" value="F:lysine-tRNA ligase activity"/>
    <property type="evidence" value="ECO:0007669"/>
    <property type="project" value="UniProtKB-EC"/>
</dbReference>
<comment type="subunit">
    <text evidence="2">Homodimer.</text>
</comment>
<dbReference type="PROSITE" id="PS50862">
    <property type="entry name" value="AA_TRNA_LIGASE_II"/>
    <property type="match status" value="1"/>
</dbReference>
<keyword evidence="6" id="KW-0067">ATP-binding</keyword>
<evidence type="ECO:0000256" key="6">
    <source>
        <dbReference type="ARBA" id="ARBA00022840"/>
    </source>
</evidence>
<dbReference type="FunFam" id="2.40.50.140:FF:000050">
    <property type="entry name" value="Lysine--tRNA ligase"/>
    <property type="match status" value="1"/>
</dbReference>
<keyword evidence="8" id="KW-0030">Aminoacyl-tRNA synthetase</keyword>
<feature type="compositionally biased region" description="Acidic residues" evidence="12">
    <location>
        <begin position="975"/>
        <end position="985"/>
    </location>
</feature>
<dbReference type="InterPro" id="IPR012340">
    <property type="entry name" value="NA-bd_OB-fold"/>
</dbReference>
<evidence type="ECO:0000256" key="10">
    <source>
        <dbReference type="ARBA" id="ARBA00048573"/>
    </source>
</evidence>
<evidence type="ECO:0000256" key="4">
    <source>
        <dbReference type="ARBA" id="ARBA00022598"/>
    </source>
</evidence>
<feature type="compositionally biased region" description="Basic residues" evidence="12">
    <location>
        <begin position="925"/>
        <end position="959"/>
    </location>
</feature>
<dbReference type="SUPFAM" id="SSF50249">
    <property type="entry name" value="Nucleic acid-binding proteins"/>
    <property type="match status" value="1"/>
</dbReference>
<comment type="similarity">
    <text evidence="1">Belongs to the class-II aminoacyl-tRNA synthetase family.</text>
</comment>
<organism evidence="14 15">
    <name type="scientific">Aspergillus arachidicola</name>
    <dbReference type="NCBI Taxonomy" id="656916"/>
    <lineage>
        <taxon>Eukaryota</taxon>
        <taxon>Fungi</taxon>
        <taxon>Dikarya</taxon>
        <taxon>Ascomycota</taxon>
        <taxon>Pezizomycotina</taxon>
        <taxon>Eurotiomycetes</taxon>
        <taxon>Eurotiomycetidae</taxon>
        <taxon>Eurotiales</taxon>
        <taxon>Aspergillaceae</taxon>
        <taxon>Aspergillus</taxon>
        <taxon>Aspergillus subgen. Circumdati</taxon>
    </lineage>
</organism>
<dbReference type="InterPro" id="IPR045864">
    <property type="entry name" value="aa-tRNA-synth_II/BPL/LPL"/>
</dbReference>
<dbReference type="AlphaFoldDB" id="A0A2G7G9F3"/>
<dbReference type="Pfam" id="PF01336">
    <property type="entry name" value="tRNA_anti-codon"/>
    <property type="match status" value="1"/>
</dbReference>
<dbReference type="InterPro" id="IPR004365">
    <property type="entry name" value="NA-bd_OB_tRNA"/>
</dbReference>
<comment type="caution">
    <text evidence="14">The sequence shown here is derived from an EMBL/GenBank/DDBJ whole genome shotgun (WGS) entry which is preliminary data.</text>
</comment>
<feature type="region of interest" description="Disordered" evidence="12">
    <location>
        <begin position="919"/>
        <end position="1101"/>
    </location>
</feature>
<feature type="domain" description="Aminoacyl-transfer RNA synthetases class-II family profile" evidence="13">
    <location>
        <begin position="248"/>
        <end position="573"/>
    </location>
</feature>
<dbReference type="NCBIfam" id="NF001756">
    <property type="entry name" value="PRK00484.1"/>
    <property type="match status" value="1"/>
</dbReference>
<dbReference type="EC" id="6.1.1.6" evidence="3 11"/>
<dbReference type="EMBL" id="NEXV01000056">
    <property type="protein sequence ID" value="PIG89473.1"/>
    <property type="molecule type" value="Genomic_DNA"/>
</dbReference>
<dbReference type="PANTHER" id="PTHR42918:SF9">
    <property type="entry name" value="LYSINE--TRNA LIGASE"/>
    <property type="match status" value="1"/>
</dbReference>
<dbReference type="InterPro" id="IPR044136">
    <property type="entry name" value="Lys-tRNA-ligase_II_N"/>
</dbReference>
<gene>
    <name evidence="14" type="ORF">AARAC_006723</name>
</gene>
<feature type="compositionally biased region" description="Basic and acidic residues" evidence="12">
    <location>
        <begin position="1"/>
        <end position="11"/>
    </location>
</feature>
<comment type="catalytic activity">
    <reaction evidence="10 11">
        <text>tRNA(Lys) + L-lysine + ATP = L-lysyl-tRNA(Lys) + AMP + diphosphate</text>
        <dbReference type="Rhea" id="RHEA:20792"/>
        <dbReference type="Rhea" id="RHEA-COMP:9696"/>
        <dbReference type="Rhea" id="RHEA-COMP:9697"/>
        <dbReference type="ChEBI" id="CHEBI:30616"/>
        <dbReference type="ChEBI" id="CHEBI:32551"/>
        <dbReference type="ChEBI" id="CHEBI:33019"/>
        <dbReference type="ChEBI" id="CHEBI:78442"/>
        <dbReference type="ChEBI" id="CHEBI:78529"/>
        <dbReference type="ChEBI" id="CHEBI:456215"/>
        <dbReference type="EC" id="6.1.1.6"/>
    </reaction>
</comment>
<evidence type="ECO:0000256" key="8">
    <source>
        <dbReference type="ARBA" id="ARBA00023146"/>
    </source>
</evidence>
<evidence type="ECO:0000256" key="5">
    <source>
        <dbReference type="ARBA" id="ARBA00022741"/>
    </source>
</evidence>
<dbReference type="NCBIfam" id="TIGR00499">
    <property type="entry name" value="lysS_bact"/>
    <property type="match status" value="1"/>
</dbReference>
<name>A0A2G7G9F3_9EURO</name>
<feature type="compositionally biased region" description="Basic and acidic residues" evidence="12">
    <location>
        <begin position="804"/>
        <end position="821"/>
    </location>
</feature>
<dbReference type="InterPro" id="IPR006195">
    <property type="entry name" value="aa-tRNA-synth_II"/>
</dbReference>
<evidence type="ECO:0000256" key="3">
    <source>
        <dbReference type="ARBA" id="ARBA00013166"/>
    </source>
</evidence>
<evidence type="ECO:0000259" key="13">
    <source>
        <dbReference type="PROSITE" id="PS50862"/>
    </source>
</evidence>
<dbReference type="Pfam" id="PF00152">
    <property type="entry name" value="tRNA-synt_2"/>
    <property type="match status" value="1"/>
</dbReference>
<dbReference type="CDD" id="cd00775">
    <property type="entry name" value="LysRS_core"/>
    <property type="match status" value="1"/>
</dbReference>
<keyword evidence="15" id="KW-1185">Reference proteome</keyword>
<evidence type="ECO:0000256" key="11">
    <source>
        <dbReference type="RuleBase" id="RU003748"/>
    </source>
</evidence>
<dbReference type="InterPro" id="IPR018149">
    <property type="entry name" value="Lys-tRNA-synth_II_C"/>
</dbReference>
<evidence type="ECO:0000256" key="1">
    <source>
        <dbReference type="ARBA" id="ARBA00008226"/>
    </source>
</evidence>
<feature type="compositionally biased region" description="Basic residues" evidence="12">
    <location>
        <begin position="1055"/>
        <end position="1064"/>
    </location>
</feature>
<dbReference type="GO" id="GO:0006430">
    <property type="term" value="P:lysyl-tRNA aminoacylation"/>
    <property type="evidence" value="ECO:0007669"/>
    <property type="project" value="InterPro"/>
</dbReference>
<evidence type="ECO:0000256" key="2">
    <source>
        <dbReference type="ARBA" id="ARBA00011738"/>
    </source>
</evidence>
<protein>
    <recommendedName>
        <fullName evidence="3 11">Lysine--tRNA ligase</fullName>
        <ecNumber evidence="3 11">6.1.1.6</ecNumber>
    </recommendedName>
    <alternativeName>
        <fullName evidence="9 11">Lysyl-tRNA synthetase</fullName>
    </alternativeName>
</protein>
<dbReference type="PANTHER" id="PTHR42918">
    <property type="entry name" value="LYSYL-TRNA SYNTHETASE"/>
    <property type="match status" value="1"/>
</dbReference>